<keyword evidence="1" id="KW-0732">Signal</keyword>
<evidence type="ECO:0000313" key="4">
    <source>
        <dbReference type="Proteomes" id="UP000298216"/>
    </source>
</evidence>
<dbReference type="Proteomes" id="UP000298216">
    <property type="component" value="Unassembled WGS sequence"/>
</dbReference>
<feature type="chain" id="PRO_5021368704" evidence="1">
    <location>
        <begin position="26"/>
        <end position="375"/>
    </location>
</feature>
<keyword evidence="4" id="KW-1185">Reference proteome</keyword>
<dbReference type="RefSeq" id="WP_135194655.1">
    <property type="nucleotide sequence ID" value="NZ_SPVH01000006.1"/>
</dbReference>
<dbReference type="InterPro" id="IPR006311">
    <property type="entry name" value="TAT_signal"/>
</dbReference>
<dbReference type="PANTHER" id="PTHR43283">
    <property type="entry name" value="BETA-LACTAMASE-RELATED"/>
    <property type="match status" value="1"/>
</dbReference>
<dbReference type="SUPFAM" id="SSF56601">
    <property type="entry name" value="beta-lactamase/transpeptidase-like"/>
    <property type="match status" value="1"/>
</dbReference>
<name>A0A4Y9RSS0_9CAUL</name>
<gene>
    <name evidence="3" type="ORF">EGY25_08980</name>
</gene>
<dbReference type="InterPro" id="IPR001466">
    <property type="entry name" value="Beta-lactam-related"/>
</dbReference>
<reference evidence="3 4" key="1">
    <citation type="submission" date="2019-03" db="EMBL/GenBank/DDBJ databases">
        <title>Draft genome of Brevundimonas sp. a heavy metal resistant soil bacteria.</title>
        <authorList>
            <person name="Soto J."/>
        </authorList>
    </citation>
    <scope>NUCLEOTIDE SEQUENCE [LARGE SCALE GENOMIC DNA]</scope>
    <source>
        <strain evidence="3 4">B-10</strain>
    </source>
</reference>
<dbReference type="InterPro" id="IPR012338">
    <property type="entry name" value="Beta-lactam/transpept-like"/>
</dbReference>
<feature type="domain" description="Beta-lactamase-related" evidence="2">
    <location>
        <begin position="50"/>
        <end position="358"/>
    </location>
</feature>
<dbReference type="OrthoDB" id="5377431at2"/>
<protein>
    <submittedName>
        <fullName evidence="3">Class A beta-lactamase-related serine hydrolase</fullName>
    </submittedName>
</protein>
<keyword evidence="3" id="KW-0378">Hydrolase</keyword>
<proteinExistence type="predicted"/>
<feature type="signal peptide" evidence="1">
    <location>
        <begin position="1"/>
        <end position="25"/>
    </location>
</feature>
<evidence type="ECO:0000259" key="2">
    <source>
        <dbReference type="Pfam" id="PF00144"/>
    </source>
</evidence>
<organism evidence="3 4">
    <name type="scientific">Brevundimonas intermedia</name>
    <dbReference type="NCBI Taxonomy" id="74315"/>
    <lineage>
        <taxon>Bacteria</taxon>
        <taxon>Pseudomonadati</taxon>
        <taxon>Pseudomonadota</taxon>
        <taxon>Alphaproteobacteria</taxon>
        <taxon>Caulobacterales</taxon>
        <taxon>Caulobacteraceae</taxon>
        <taxon>Brevundimonas</taxon>
    </lineage>
</organism>
<accession>A0A4Y9RSS0</accession>
<sequence length="375" mass="38642">MTLNRRNVMAAGAAAALLGARPAAARTAAAYDAALDAAFAAQAPVALAGGVVTREGLAWSGVRGVRRFGGNDAATLDDRWHFGSNTKAMTAALFARLVEQGRTQWDAPLGELFPGMTIDPGWDGTTMRDFMGHRAGVKDAAALGMVFFMTARDDPRSLPEQRAAVVERVLGAPPSGPKGVYEYSNADYMIVGAAIERITDAPWEEAMRAEVYGPLGLTTGGFGAPVHNATGGANAWGHRGAGAGRIVMDPADPGADNPLVLGPAGTSHMTLADYAKWLGVFLNDGAGWLKSETVATLAAPLAGEGTPYGLGWIVLPAKAWSRGPILTHDGSNTLWYATAVVAQGLGAAFIGLTNQGDGAAATGLMPGLVRAFEAG</sequence>
<dbReference type="Pfam" id="PF00144">
    <property type="entry name" value="Beta-lactamase"/>
    <property type="match status" value="1"/>
</dbReference>
<dbReference type="Gene3D" id="3.40.710.10">
    <property type="entry name" value="DD-peptidase/beta-lactamase superfamily"/>
    <property type="match status" value="1"/>
</dbReference>
<evidence type="ECO:0000256" key="1">
    <source>
        <dbReference type="SAM" id="SignalP"/>
    </source>
</evidence>
<dbReference type="InterPro" id="IPR050789">
    <property type="entry name" value="Diverse_Enzym_Activities"/>
</dbReference>
<dbReference type="GO" id="GO:0016787">
    <property type="term" value="F:hydrolase activity"/>
    <property type="evidence" value="ECO:0007669"/>
    <property type="project" value="UniProtKB-KW"/>
</dbReference>
<dbReference type="EMBL" id="SPVH01000006">
    <property type="protein sequence ID" value="TFW12170.1"/>
    <property type="molecule type" value="Genomic_DNA"/>
</dbReference>
<dbReference type="AlphaFoldDB" id="A0A4Y9RSS0"/>
<comment type="caution">
    <text evidence="3">The sequence shown here is derived from an EMBL/GenBank/DDBJ whole genome shotgun (WGS) entry which is preliminary data.</text>
</comment>
<dbReference type="PROSITE" id="PS51318">
    <property type="entry name" value="TAT"/>
    <property type="match status" value="1"/>
</dbReference>
<evidence type="ECO:0000313" key="3">
    <source>
        <dbReference type="EMBL" id="TFW12170.1"/>
    </source>
</evidence>